<comment type="cofactor">
    <cofactor evidence="10">
        <name>Mg(2+)</name>
        <dbReference type="ChEBI" id="CHEBI:18420"/>
    </cofactor>
    <text evidence="10">Binds 1 Mg(2+) ion per subunit.</text>
</comment>
<reference evidence="14 15" key="1">
    <citation type="submission" date="2019-11" db="EMBL/GenBank/DDBJ databases">
        <authorList>
            <person name="Holert J."/>
        </authorList>
    </citation>
    <scope>NUCLEOTIDE SEQUENCE [LARGE SCALE GENOMIC DNA]</scope>
    <source>
        <strain evidence="12">BC3_2A</strain>
        <strain evidence="13">SB11_1A</strain>
    </source>
</reference>
<dbReference type="HAMAP" id="MF_01405">
    <property type="entry name" value="Non_canon_purine_NTPase"/>
    <property type="match status" value="1"/>
</dbReference>
<evidence type="ECO:0000256" key="4">
    <source>
        <dbReference type="ARBA" id="ARBA00022741"/>
    </source>
</evidence>
<dbReference type="SUPFAM" id="SSF52972">
    <property type="entry name" value="ITPase-like"/>
    <property type="match status" value="1"/>
</dbReference>
<dbReference type="GO" id="GO:0000166">
    <property type="term" value="F:nucleotide binding"/>
    <property type="evidence" value="ECO:0007669"/>
    <property type="project" value="UniProtKB-KW"/>
</dbReference>
<dbReference type="GO" id="GO:0017111">
    <property type="term" value="F:ribonucleoside triphosphate phosphatase activity"/>
    <property type="evidence" value="ECO:0007669"/>
    <property type="project" value="InterPro"/>
</dbReference>
<evidence type="ECO:0000313" key="13">
    <source>
        <dbReference type="EMBL" id="CAA0106283.1"/>
    </source>
</evidence>
<dbReference type="GO" id="GO:0035870">
    <property type="term" value="F:dITP diphosphatase activity"/>
    <property type="evidence" value="ECO:0007669"/>
    <property type="project" value="UniProtKB-UniRule"/>
</dbReference>
<dbReference type="EMBL" id="CACSIK010000002">
    <property type="protein sequence ID" value="CAA0106283.1"/>
    <property type="molecule type" value="Genomic_DNA"/>
</dbReference>
<comment type="subunit">
    <text evidence="2 10">Homodimer.</text>
</comment>
<dbReference type="GO" id="GO:0046872">
    <property type="term" value="F:metal ion binding"/>
    <property type="evidence" value="ECO:0007669"/>
    <property type="project" value="UniProtKB-KW"/>
</dbReference>
<dbReference type="PANTHER" id="PTHR11067">
    <property type="entry name" value="INOSINE TRIPHOSPHATE PYROPHOSPHATASE/HAM1 PROTEIN"/>
    <property type="match status" value="1"/>
</dbReference>
<keyword evidence="5 10" id="KW-0378">Hydrolase</keyword>
<dbReference type="GO" id="GO:0009117">
    <property type="term" value="P:nucleotide metabolic process"/>
    <property type="evidence" value="ECO:0007669"/>
    <property type="project" value="UniProtKB-KW"/>
</dbReference>
<dbReference type="EMBL" id="CACSIM010000003">
    <property type="protein sequence ID" value="CAA0106069.1"/>
    <property type="molecule type" value="Genomic_DNA"/>
</dbReference>
<gene>
    <name evidence="12" type="primary">rdgB</name>
    <name evidence="13" type="ORF">IHBHHGIJ_02934</name>
    <name evidence="12" type="ORF">KFEGEMFD_02307</name>
</gene>
<feature type="binding site" evidence="10">
    <location>
        <position position="75"/>
    </location>
    <ligand>
        <name>substrate</name>
    </ligand>
</feature>
<evidence type="ECO:0000256" key="8">
    <source>
        <dbReference type="ARBA" id="ARBA00051875"/>
    </source>
</evidence>
<feature type="binding site" evidence="10">
    <location>
        <begin position="13"/>
        <end position="18"/>
    </location>
    <ligand>
        <name>substrate</name>
    </ligand>
</feature>
<evidence type="ECO:0000256" key="9">
    <source>
        <dbReference type="ARBA" id="ARBA00052017"/>
    </source>
</evidence>
<dbReference type="CDD" id="cd00515">
    <property type="entry name" value="HAM1"/>
    <property type="match status" value="1"/>
</dbReference>
<accession>A0A5S9PPF7</accession>
<dbReference type="InterPro" id="IPR029001">
    <property type="entry name" value="ITPase-like_fam"/>
</dbReference>
<evidence type="ECO:0000313" key="12">
    <source>
        <dbReference type="EMBL" id="CAA0106069.1"/>
    </source>
</evidence>
<dbReference type="Pfam" id="PF01725">
    <property type="entry name" value="Ham1p_like"/>
    <property type="match status" value="1"/>
</dbReference>
<keyword evidence="4 10" id="KW-0547">Nucleotide-binding</keyword>
<dbReference type="AlphaFoldDB" id="A0A5S9PPF7"/>
<feature type="binding site" evidence="10">
    <location>
        <position position="180"/>
    </location>
    <ligand>
        <name>substrate</name>
    </ligand>
</feature>
<dbReference type="Proteomes" id="UP000435877">
    <property type="component" value="Unassembled WGS sequence"/>
</dbReference>
<feature type="binding site" evidence="10">
    <location>
        <position position="45"/>
    </location>
    <ligand>
        <name>Mg(2+)</name>
        <dbReference type="ChEBI" id="CHEBI:18420"/>
    </ligand>
</feature>
<dbReference type="GO" id="GO:0009146">
    <property type="term" value="P:purine nucleoside triphosphate catabolic process"/>
    <property type="evidence" value="ECO:0007669"/>
    <property type="project" value="UniProtKB-UniRule"/>
</dbReference>
<feature type="active site" description="Proton acceptor" evidence="10">
    <location>
        <position position="74"/>
    </location>
</feature>
<keyword evidence="3 10" id="KW-0479">Metal-binding</keyword>
<keyword evidence="6 10" id="KW-0460">Magnesium</keyword>
<comment type="similarity">
    <text evidence="1 10 11">Belongs to the HAM1 NTPase family.</text>
</comment>
<feature type="binding site" evidence="10">
    <location>
        <position position="74"/>
    </location>
    <ligand>
        <name>Mg(2+)</name>
        <dbReference type="ChEBI" id="CHEBI:18420"/>
    </ligand>
</feature>
<dbReference type="PANTHER" id="PTHR11067:SF9">
    <property type="entry name" value="INOSINE TRIPHOSPHATE PYROPHOSPHATASE"/>
    <property type="match status" value="1"/>
</dbReference>
<name>A0A5S9PPF7_9GAMM</name>
<evidence type="ECO:0000256" key="7">
    <source>
        <dbReference type="ARBA" id="ARBA00023080"/>
    </source>
</evidence>
<keyword evidence="14" id="KW-1185">Reference proteome</keyword>
<proteinExistence type="inferred from homology"/>
<evidence type="ECO:0000256" key="3">
    <source>
        <dbReference type="ARBA" id="ARBA00022723"/>
    </source>
</evidence>
<comment type="function">
    <text evidence="10">Pyrophosphatase that catalyzes the hydrolysis of nucleoside triphosphates to their monophosphate derivatives, with a high preference for the non-canonical purine nucleotides XTP (xanthosine triphosphate), dITP (deoxyinosine triphosphate) and ITP. Seems to function as a house-cleaning enzyme that removes non-canonical purine nucleotides from the nucleotide pool, thus preventing their incorporation into DNA/RNA and avoiding chromosomal lesions.</text>
</comment>
<comment type="catalytic activity">
    <reaction evidence="9 10">
        <text>XTP + H2O = XMP + diphosphate + H(+)</text>
        <dbReference type="Rhea" id="RHEA:28610"/>
        <dbReference type="ChEBI" id="CHEBI:15377"/>
        <dbReference type="ChEBI" id="CHEBI:15378"/>
        <dbReference type="ChEBI" id="CHEBI:33019"/>
        <dbReference type="ChEBI" id="CHEBI:57464"/>
        <dbReference type="ChEBI" id="CHEBI:61314"/>
        <dbReference type="EC" id="3.6.1.66"/>
    </reaction>
</comment>
<evidence type="ECO:0000256" key="2">
    <source>
        <dbReference type="ARBA" id="ARBA00011738"/>
    </source>
</evidence>
<dbReference type="InterPro" id="IPR020922">
    <property type="entry name" value="dITP/XTP_pyrophosphatase"/>
</dbReference>
<dbReference type="GO" id="GO:0036220">
    <property type="term" value="F:ITP diphosphatase activity"/>
    <property type="evidence" value="ECO:0007669"/>
    <property type="project" value="UniProtKB-UniRule"/>
</dbReference>
<dbReference type="Proteomes" id="UP000439591">
    <property type="component" value="Unassembled WGS sequence"/>
</dbReference>
<comment type="catalytic activity">
    <reaction evidence="10">
        <text>ITP + H2O = IMP + diphosphate + H(+)</text>
        <dbReference type="Rhea" id="RHEA:29399"/>
        <dbReference type="ChEBI" id="CHEBI:15377"/>
        <dbReference type="ChEBI" id="CHEBI:15378"/>
        <dbReference type="ChEBI" id="CHEBI:33019"/>
        <dbReference type="ChEBI" id="CHEBI:58053"/>
        <dbReference type="ChEBI" id="CHEBI:61402"/>
        <dbReference type="EC" id="3.6.1.66"/>
    </reaction>
</comment>
<dbReference type="NCBIfam" id="TIGR00042">
    <property type="entry name" value="RdgB/HAM1 family non-canonical purine NTP pyrophosphatase"/>
    <property type="match status" value="1"/>
</dbReference>
<evidence type="ECO:0000256" key="1">
    <source>
        <dbReference type="ARBA" id="ARBA00008023"/>
    </source>
</evidence>
<evidence type="ECO:0000313" key="15">
    <source>
        <dbReference type="Proteomes" id="UP000439591"/>
    </source>
</evidence>
<evidence type="ECO:0000256" key="10">
    <source>
        <dbReference type="HAMAP-Rule" id="MF_01405"/>
    </source>
</evidence>
<dbReference type="RefSeq" id="WP_159269626.1">
    <property type="nucleotide sequence ID" value="NZ_CACSIK010000002.1"/>
</dbReference>
<evidence type="ECO:0000313" key="14">
    <source>
        <dbReference type="Proteomes" id="UP000435877"/>
    </source>
</evidence>
<dbReference type="FunFam" id="3.90.950.10:FF:000001">
    <property type="entry name" value="dITP/XTP pyrophosphatase"/>
    <property type="match status" value="1"/>
</dbReference>
<dbReference type="EC" id="3.6.1.66" evidence="10"/>
<dbReference type="InterPro" id="IPR002637">
    <property type="entry name" value="RdgB/HAM1"/>
</dbReference>
<dbReference type="GO" id="GO:0036222">
    <property type="term" value="F:XTP diphosphatase activity"/>
    <property type="evidence" value="ECO:0007669"/>
    <property type="project" value="UniProtKB-UniRule"/>
</dbReference>
<keyword evidence="7 10" id="KW-0546">Nucleotide metabolism</keyword>
<evidence type="ECO:0000256" key="6">
    <source>
        <dbReference type="ARBA" id="ARBA00022842"/>
    </source>
</evidence>
<dbReference type="OrthoDB" id="9807456at2"/>
<feature type="binding site" evidence="10">
    <location>
        <begin position="185"/>
        <end position="186"/>
    </location>
    <ligand>
        <name>substrate</name>
    </ligand>
</feature>
<evidence type="ECO:0000256" key="5">
    <source>
        <dbReference type="ARBA" id="ARBA00022801"/>
    </source>
</evidence>
<evidence type="ECO:0000256" key="11">
    <source>
        <dbReference type="RuleBase" id="RU003781"/>
    </source>
</evidence>
<feature type="binding site" evidence="10">
    <location>
        <begin position="157"/>
        <end position="160"/>
    </location>
    <ligand>
        <name>substrate</name>
    </ligand>
</feature>
<dbReference type="Gene3D" id="3.90.950.10">
    <property type="match status" value="1"/>
</dbReference>
<comment type="catalytic activity">
    <reaction evidence="8 10">
        <text>dITP + H2O = dIMP + diphosphate + H(+)</text>
        <dbReference type="Rhea" id="RHEA:28342"/>
        <dbReference type="ChEBI" id="CHEBI:15377"/>
        <dbReference type="ChEBI" id="CHEBI:15378"/>
        <dbReference type="ChEBI" id="CHEBI:33019"/>
        <dbReference type="ChEBI" id="CHEBI:61194"/>
        <dbReference type="ChEBI" id="CHEBI:61382"/>
        <dbReference type="EC" id="3.6.1.66"/>
    </reaction>
</comment>
<protein>
    <recommendedName>
        <fullName evidence="10">dITP/XTP pyrophosphatase</fullName>
        <ecNumber evidence="10">3.6.1.66</ecNumber>
    </recommendedName>
    <alternativeName>
        <fullName evidence="10">Non-canonical purine NTP pyrophosphatase</fullName>
    </alternativeName>
    <alternativeName>
        <fullName evidence="10">Non-standard purine NTP pyrophosphatase</fullName>
    </alternativeName>
    <alternativeName>
        <fullName evidence="10">Nucleoside-triphosphate diphosphatase</fullName>
    </alternativeName>
    <alternativeName>
        <fullName evidence="10">Nucleoside-triphosphate pyrophosphatase</fullName>
        <shortName evidence="10">NTPase</shortName>
    </alternativeName>
</protein>
<dbReference type="GO" id="GO:0005829">
    <property type="term" value="C:cytosol"/>
    <property type="evidence" value="ECO:0007669"/>
    <property type="project" value="TreeGrafter"/>
</dbReference>
<organism evidence="12 15">
    <name type="scientific">Zhongshania aliphaticivorans</name>
    <dbReference type="NCBI Taxonomy" id="1470434"/>
    <lineage>
        <taxon>Bacteria</taxon>
        <taxon>Pseudomonadati</taxon>
        <taxon>Pseudomonadota</taxon>
        <taxon>Gammaproteobacteria</taxon>
        <taxon>Cellvibrionales</taxon>
        <taxon>Spongiibacteraceae</taxon>
        <taxon>Zhongshania</taxon>
    </lineage>
</organism>
<sequence length="204" mass="21824">MTHSDTNTVVLASGNRGKLQELNDLLGQLGITLRSQADFDVVEAEENGLSFIENAILKARNAARQSGCPALADDSGLCVDALGGAPGIYSARYAGEHAQDADNNTKLLAALDGETNRNAHFHCALAFVRHADDPAPLLCEGLWQGSILTSPRGNNGFGYDPLFLVNDLDLSSAELNKAQKNQMSHRALALKQLLPRLRAEYLGA</sequence>